<reference evidence="8 9" key="1">
    <citation type="submission" date="2020-02" db="EMBL/GenBank/DDBJ databases">
        <authorList>
            <person name="Li X.-J."/>
            <person name="Han X.-M."/>
        </authorList>
    </citation>
    <scope>NUCLEOTIDE SEQUENCE [LARGE SCALE GENOMIC DNA]</scope>
    <source>
        <strain evidence="8 9">CCTCC AB 2017055</strain>
    </source>
</reference>
<dbReference type="InterPro" id="IPR036388">
    <property type="entry name" value="WH-like_DNA-bd_sf"/>
</dbReference>
<comment type="caution">
    <text evidence="8">The sequence shown here is derived from an EMBL/GenBank/DDBJ whole genome shotgun (WGS) entry which is preliminary data.</text>
</comment>
<keyword evidence="3" id="KW-0805">Transcription regulation</keyword>
<comment type="subunit">
    <text evidence="2">Interacts transiently with the RNA polymerase catalytic core formed by RpoA, RpoB, RpoC and RpoZ (2 alpha, 1 beta, 1 beta' and 1 omega subunit) to form the RNA polymerase holoenzyme that can initiate transcription.</text>
</comment>
<organism evidence="8 9">
    <name type="scientific">Phytoactinopolyspora halotolerans</name>
    <dbReference type="NCBI Taxonomy" id="1981512"/>
    <lineage>
        <taxon>Bacteria</taxon>
        <taxon>Bacillati</taxon>
        <taxon>Actinomycetota</taxon>
        <taxon>Actinomycetes</taxon>
        <taxon>Jiangellales</taxon>
        <taxon>Jiangellaceae</taxon>
        <taxon>Phytoactinopolyspora</taxon>
    </lineage>
</organism>
<evidence type="ECO:0000256" key="3">
    <source>
        <dbReference type="ARBA" id="ARBA00023015"/>
    </source>
</evidence>
<sequence length="312" mass="33740">MNDDSKVLAERFEENRARLRAVAYRMLGSPTEAEDAVQETWLRLSRSDADAIDNLAGWLTTVVGRVCLDMLRARTHRREDPLDLHPGDEAVRHGAVRDDAEPDPEQEAILADSVGAALLVVLDSLSPAERLAFVLHDMFAVPFSDIAAILNRSTDATKMLASRARRRVRGTTDVPETDHGRQRQIVQAFLAASREGDFSALLELLAPDVVLTTDDTALQFATASPGAPPLAAQIRGRTSVAEMFRGRARNAALALIDGAVGAVVKPAGKPRVAFRFTVQDGQIVGISIVADPAQMERADVQLLTPEPHDGSS</sequence>
<dbReference type="SUPFAM" id="SSF88946">
    <property type="entry name" value="Sigma2 domain of RNA polymerase sigma factors"/>
    <property type="match status" value="1"/>
</dbReference>
<evidence type="ECO:0000313" key="9">
    <source>
        <dbReference type="Proteomes" id="UP000475214"/>
    </source>
</evidence>
<evidence type="ECO:0000256" key="1">
    <source>
        <dbReference type="ARBA" id="ARBA00010641"/>
    </source>
</evidence>
<comment type="similarity">
    <text evidence="1">Belongs to the sigma-70 factor family. ECF subfamily.</text>
</comment>
<dbReference type="NCBIfam" id="TIGR02937">
    <property type="entry name" value="sigma70-ECF"/>
    <property type="match status" value="1"/>
</dbReference>
<dbReference type="InterPro" id="IPR013249">
    <property type="entry name" value="RNA_pol_sigma70_r4_t2"/>
</dbReference>
<keyword evidence="5" id="KW-0804">Transcription</keyword>
<dbReference type="Gene3D" id="1.10.10.10">
    <property type="entry name" value="Winged helix-like DNA-binding domain superfamily/Winged helix DNA-binding domain"/>
    <property type="match status" value="1"/>
</dbReference>
<dbReference type="GO" id="GO:0006352">
    <property type="term" value="P:DNA-templated transcription initiation"/>
    <property type="evidence" value="ECO:0007669"/>
    <property type="project" value="InterPro"/>
</dbReference>
<evidence type="ECO:0000313" key="8">
    <source>
        <dbReference type="EMBL" id="NEE00125.1"/>
    </source>
</evidence>
<dbReference type="SUPFAM" id="SSF54427">
    <property type="entry name" value="NTF2-like"/>
    <property type="match status" value="1"/>
</dbReference>
<dbReference type="InterPro" id="IPR013325">
    <property type="entry name" value="RNA_pol_sigma_r2"/>
</dbReference>
<dbReference type="RefSeq" id="WP_163735243.1">
    <property type="nucleotide sequence ID" value="NZ_JAAGOA010000004.1"/>
</dbReference>
<evidence type="ECO:0000259" key="7">
    <source>
        <dbReference type="Pfam" id="PF08281"/>
    </source>
</evidence>
<gene>
    <name evidence="8" type="ORF">G1H10_08070</name>
</gene>
<dbReference type="AlphaFoldDB" id="A0A6L9S3V2"/>
<dbReference type="PANTHER" id="PTHR30173:SF43">
    <property type="entry name" value="ECF RNA POLYMERASE SIGMA FACTOR SIGI-RELATED"/>
    <property type="match status" value="1"/>
</dbReference>
<dbReference type="InterPro" id="IPR013324">
    <property type="entry name" value="RNA_pol_sigma_r3/r4-like"/>
</dbReference>
<dbReference type="Gene3D" id="1.10.1740.10">
    <property type="match status" value="1"/>
</dbReference>
<dbReference type="Gene3D" id="3.10.450.50">
    <property type="match status" value="1"/>
</dbReference>
<dbReference type="PANTHER" id="PTHR30173">
    <property type="entry name" value="SIGMA 19 FACTOR"/>
    <property type="match status" value="1"/>
</dbReference>
<dbReference type="InterPro" id="IPR014284">
    <property type="entry name" value="RNA_pol_sigma-70_dom"/>
</dbReference>
<evidence type="ECO:0000256" key="2">
    <source>
        <dbReference type="ARBA" id="ARBA00011344"/>
    </source>
</evidence>
<dbReference type="Pfam" id="PF08281">
    <property type="entry name" value="Sigma70_r4_2"/>
    <property type="match status" value="1"/>
</dbReference>
<name>A0A6L9S3V2_9ACTN</name>
<protein>
    <submittedName>
        <fullName evidence="8">Sigma-70 family RNA polymerase sigma factor</fullName>
    </submittedName>
</protein>
<keyword evidence="4" id="KW-0731">Sigma factor</keyword>
<proteinExistence type="inferred from homology"/>
<dbReference type="GO" id="GO:0016987">
    <property type="term" value="F:sigma factor activity"/>
    <property type="evidence" value="ECO:0007669"/>
    <property type="project" value="UniProtKB-KW"/>
</dbReference>
<dbReference type="InterPro" id="IPR007627">
    <property type="entry name" value="RNA_pol_sigma70_r2"/>
</dbReference>
<dbReference type="EMBL" id="JAAGOA010000004">
    <property type="protein sequence ID" value="NEE00125.1"/>
    <property type="molecule type" value="Genomic_DNA"/>
</dbReference>
<keyword evidence="9" id="KW-1185">Reference proteome</keyword>
<feature type="domain" description="RNA polymerase sigma factor 70 region 4 type 2" evidence="7">
    <location>
        <begin position="117"/>
        <end position="167"/>
    </location>
</feature>
<dbReference type="Pfam" id="PF04542">
    <property type="entry name" value="Sigma70_r2"/>
    <property type="match status" value="1"/>
</dbReference>
<accession>A0A6L9S3V2</accession>
<evidence type="ECO:0000259" key="6">
    <source>
        <dbReference type="Pfam" id="PF04542"/>
    </source>
</evidence>
<dbReference type="InterPro" id="IPR052704">
    <property type="entry name" value="ECF_Sigma-70_Domain"/>
</dbReference>
<evidence type="ECO:0000256" key="4">
    <source>
        <dbReference type="ARBA" id="ARBA00023082"/>
    </source>
</evidence>
<dbReference type="Proteomes" id="UP000475214">
    <property type="component" value="Unassembled WGS sequence"/>
</dbReference>
<dbReference type="InterPro" id="IPR032710">
    <property type="entry name" value="NTF2-like_dom_sf"/>
</dbReference>
<evidence type="ECO:0000256" key="5">
    <source>
        <dbReference type="ARBA" id="ARBA00023163"/>
    </source>
</evidence>
<dbReference type="SUPFAM" id="SSF88659">
    <property type="entry name" value="Sigma3 and sigma4 domains of RNA polymerase sigma factors"/>
    <property type="match status" value="1"/>
</dbReference>
<dbReference type="GO" id="GO:0003677">
    <property type="term" value="F:DNA binding"/>
    <property type="evidence" value="ECO:0007669"/>
    <property type="project" value="InterPro"/>
</dbReference>
<feature type="domain" description="RNA polymerase sigma-70 region 2" evidence="6">
    <location>
        <begin position="12"/>
        <end position="75"/>
    </location>
</feature>